<dbReference type="InterPro" id="IPR018114">
    <property type="entry name" value="TRYPSIN_HIS"/>
</dbReference>
<evidence type="ECO:0000256" key="2">
    <source>
        <dbReference type="ARBA" id="ARBA00022801"/>
    </source>
</evidence>
<dbReference type="Pfam" id="PF00089">
    <property type="entry name" value="Trypsin"/>
    <property type="match status" value="5"/>
</dbReference>
<sequence>MELLNSEVAHHGAQDLFAPVCYWSLTPPLWPTLLCSGLSHETDVKIISGRECVPHSQPWQVGLFVGTNLRCGGVLIDRRWVLTAAHCSNSRYWVRLGEHRLSRLDWTEQIRRSGFSVTHPGYQGARQSHDNDLRLLRLGSPVFLTQSVQPLRLPTTCAAPGTECLVSGWGLTNQSWSPFPDQLQCLNVSIVSNAKCRAVFPGRITENMVCAGGVAGEDACQGDSGGPLVCGGVLQGLVSWGATEPCGQKGIPGVYTNICKYVDWIQKIIRNNSYCTATGAGPQSPSPRAQEPGACPSPLQAMTILRLIMLALVTGRVGGETRIIKGYECSPHSQPWQVALFQKTRLLCGATLIAPKWLLTAAHCRKPRYIAHLGEHNLQQRDGCEQTRIATESFPHPDFNNSLPNKDHRNDIMLVKMASPAIITRAVRPLALSSRCVTPGTRCLISGWGTTSSPQLHLPHTLRCANITIIEHKECENAYPGNITDTMVCASVREEGKDSCQAMRSPHLHLSATSGARALAKLLLPLLTAQLWAAEALLLPVNDTGSDPVASGAPCARGSQPWQVSLFNGLSFHCAGVLVDKSWVLTAAHCGNDKPLWARVGDDHLLLLQGEQLRRTTRSIIHPKYHQGSGPLLPRRTDEHDLMLLKLARPAVLGSRIQTLRLPYRCAQPGDQCQAAGWGTTAARRVKYNKGLSCSRVTILSPKECEVFYPGVVTSNMICAGLERGQDPCQMHLHRLNYRKLQSQLRHIPILIPQSNTRHSWADIRAIGAVECRPNSQPWQAGLFYLTHLFCGASLISDRWLLTAAHCRKPHLWVRLGEHHLWKWEGLEQLFRATDFFPHPGFNDDLSANDHNDDIMLIRLPRQARLGPAVQPLNLSQTCVSPGTQCLISGWGAVSSPKVQYPLTLQCANISILESKLCHRAYPGHISDSMICAGLWEGGRGSCQVRPTLGRREMGILRGFLGPVEKGVGAPDFLDQSKEGVGTPGSWERMGPGPGFLDLEEEGTGGLDCKSWGKRGLGDDSARSRGEGDSGGPLVCDGTLAGVVSGGAEPCSRPQRPAVYTSVCHYVDWIRKTMEDN</sequence>
<dbReference type="RefSeq" id="XP_014650591.1">
    <property type="nucleotide sequence ID" value="XM_014795105.1"/>
</dbReference>
<keyword evidence="2 5" id="KW-0378">Hydrolase</keyword>
<keyword evidence="3 5" id="KW-0720">Serine protease</keyword>
<dbReference type="SMART" id="SM00020">
    <property type="entry name" value="Tryp_SPc"/>
    <property type="match status" value="4"/>
</dbReference>
<keyword evidence="4" id="KW-1015">Disulfide bond</keyword>
<evidence type="ECO:0000256" key="5">
    <source>
        <dbReference type="RuleBase" id="RU363034"/>
    </source>
</evidence>
<evidence type="ECO:0000256" key="1">
    <source>
        <dbReference type="ARBA" id="ARBA00022670"/>
    </source>
</evidence>
<feature type="domain" description="Peptidase S1" evidence="7">
    <location>
        <begin position="585"/>
        <end position="730"/>
    </location>
</feature>
<feature type="domain" description="Peptidase S1" evidence="7">
    <location>
        <begin position="46"/>
        <end position="270"/>
    </location>
</feature>
<reference evidence="9" key="1">
    <citation type="submission" date="2025-08" db="UniProtKB">
        <authorList>
            <consortium name="RefSeq"/>
        </authorList>
    </citation>
    <scope>IDENTIFICATION</scope>
</reference>
<dbReference type="PROSITE" id="PS00135">
    <property type="entry name" value="TRYPSIN_SER"/>
    <property type="match status" value="1"/>
</dbReference>
<protein>
    <submittedName>
        <fullName evidence="9">Uncharacterized protein LOC101397456</fullName>
    </submittedName>
</protein>
<dbReference type="PANTHER" id="PTHR24271">
    <property type="entry name" value="KALLIKREIN-RELATED"/>
    <property type="match status" value="1"/>
</dbReference>
<gene>
    <name evidence="9" type="primary">LOC101397456</name>
</gene>
<accession>A0ABM1DFL0</accession>
<feature type="domain" description="Peptidase S1" evidence="7">
    <location>
        <begin position="323"/>
        <end position="589"/>
    </location>
</feature>
<dbReference type="Proteomes" id="UP000694910">
    <property type="component" value="Unplaced"/>
</dbReference>
<dbReference type="InterPro" id="IPR033116">
    <property type="entry name" value="TRYPSIN_SER"/>
</dbReference>
<dbReference type="CDD" id="cd00190">
    <property type="entry name" value="Tryp_SPc"/>
    <property type="match status" value="4"/>
</dbReference>
<dbReference type="PROSITE" id="PS50240">
    <property type="entry name" value="TRYPSIN_DOM"/>
    <property type="match status" value="4"/>
</dbReference>
<proteinExistence type="predicted"/>
<evidence type="ECO:0000313" key="8">
    <source>
        <dbReference type="Proteomes" id="UP000694910"/>
    </source>
</evidence>
<dbReference type="InterPro" id="IPR001254">
    <property type="entry name" value="Trypsin_dom"/>
</dbReference>
<feature type="domain" description="Peptidase S1" evidence="7">
    <location>
        <begin position="766"/>
        <end position="1075"/>
    </location>
</feature>
<dbReference type="PANTHER" id="PTHR24271:SF63">
    <property type="entry name" value="KALLIKREIN-12"/>
    <property type="match status" value="1"/>
</dbReference>
<evidence type="ECO:0000256" key="6">
    <source>
        <dbReference type="SAM" id="MobiDB-lite"/>
    </source>
</evidence>
<feature type="region of interest" description="Disordered" evidence="6">
    <location>
        <begin position="972"/>
        <end position="991"/>
    </location>
</feature>
<dbReference type="Gene3D" id="2.40.10.10">
    <property type="entry name" value="Trypsin-like serine proteases"/>
    <property type="match status" value="8"/>
</dbReference>
<evidence type="ECO:0000256" key="4">
    <source>
        <dbReference type="ARBA" id="ARBA00023157"/>
    </source>
</evidence>
<keyword evidence="8" id="KW-1185">Reference proteome</keyword>
<keyword evidence="1 5" id="KW-0645">Protease</keyword>
<dbReference type="SUPFAM" id="SSF50494">
    <property type="entry name" value="Trypsin-like serine proteases"/>
    <property type="match status" value="4"/>
</dbReference>
<evidence type="ECO:0000259" key="7">
    <source>
        <dbReference type="PROSITE" id="PS50240"/>
    </source>
</evidence>
<organism evidence="8 9">
    <name type="scientific">Ceratotherium simum simum</name>
    <name type="common">Southern white rhinoceros</name>
    <dbReference type="NCBI Taxonomy" id="73337"/>
    <lineage>
        <taxon>Eukaryota</taxon>
        <taxon>Metazoa</taxon>
        <taxon>Chordata</taxon>
        <taxon>Craniata</taxon>
        <taxon>Vertebrata</taxon>
        <taxon>Euteleostomi</taxon>
        <taxon>Mammalia</taxon>
        <taxon>Eutheria</taxon>
        <taxon>Laurasiatheria</taxon>
        <taxon>Perissodactyla</taxon>
        <taxon>Rhinocerotidae</taxon>
        <taxon>Ceratotherium</taxon>
    </lineage>
</organism>
<dbReference type="InterPro" id="IPR001314">
    <property type="entry name" value="Peptidase_S1A"/>
</dbReference>
<dbReference type="InterPro" id="IPR009003">
    <property type="entry name" value="Peptidase_S1_PA"/>
</dbReference>
<dbReference type="InterPro" id="IPR043504">
    <property type="entry name" value="Peptidase_S1_PA_chymotrypsin"/>
</dbReference>
<name>A0ABM1DFL0_CERSS</name>
<evidence type="ECO:0000313" key="9">
    <source>
        <dbReference type="RefSeq" id="XP_014650591.1"/>
    </source>
</evidence>
<dbReference type="PROSITE" id="PS00134">
    <property type="entry name" value="TRYPSIN_HIS"/>
    <property type="match status" value="3"/>
</dbReference>
<dbReference type="GeneID" id="101397456"/>
<evidence type="ECO:0000256" key="3">
    <source>
        <dbReference type="ARBA" id="ARBA00022825"/>
    </source>
</evidence>
<dbReference type="PRINTS" id="PR00722">
    <property type="entry name" value="CHYMOTRYPSIN"/>
</dbReference>